<dbReference type="GO" id="GO:0070888">
    <property type="term" value="F:E-box binding"/>
    <property type="evidence" value="ECO:0007669"/>
    <property type="project" value="TreeGrafter"/>
</dbReference>
<dbReference type="SMART" id="SM00353">
    <property type="entry name" value="HLH"/>
    <property type="match status" value="1"/>
</dbReference>
<feature type="compositionally biased region" description="Low complexity" evidence="1">
    <location>
        <begin position="7"/>
        <end position="19"/>
    </location>
</feature>
<dbReference type="InterPro" id="IPR050359">
    <property type="entry name" value="bHLH_transcription_factors"/>
</dbReference>
<dbReference type="InterPro" id="IPR011598">
    <property type="entry name" value="bHLH_dom"/>
</dbReference>
<evidence type="ECO:0000259" key="2">
    <source>
        <dbReference type="PROSITE" id="PS50888"/>
    </source>
</evidence>
<dbReference type="GO" id="GO:0061564">
    <property type="term" value="P:axon development"/>
    <property type="evidence" value="ECO:0007669"/>
    <property type="project" value="TreeGrafter"/>
</dbReference>
<dbReference type="Proteomes" id="UP000708208">
    <property type="component" value="Unassembled WGS sequence"/>
</dbReference>
<gene>
    <name evidence="3" type="ORF">AFUS01_LOCUS20676</name>
</gene>
<protein>
    <recommendedName>
        <fullName evidence="2">BHLH domain-containing protein</fullName>
    </recommendedName>
</protein>
<organism evidence="3 4">
    <name type="scientific">Allacma fusca</name>
    <dbReference type="NCBI Taxonomy" id="39272"/>
    <lineage>
        <taxon>Eukaryota</taxon>
        <taxon>Metazoa</taxon>
        <taxon>Ecdysozoa</taxon>
        <taxon>Arthropoda</taxon>
        <taxon>Hexapoda</taxon>
        <taxon>Collembola</taxon>
        <taxon>Symphypleona</taxon>
        <taxon>Sminthuridae</taxon>
        <taxon>Allacma</taxon>
    </lineage>
</organism>
<evidence type="ECO:0000313" key="4">
    <source>
        <dbReference type="Proteomes" id="UP000708208"/>
    </source>
</evidence>
<comment type="caution">
    <text evidence="3">The sequence shown here is derived from an EMBL/GenBank/DDBJ whole genome shotgun (WGS) entry which is preliminary data.</text>
</comment>
<dbReference type="EMBL" id="CAJVCH010225729">
    <property type="protein sequence ID" value="CAG7732142.1"/>
    <property type="molecule type" value="Genomic_DNA"/>
</dbReference>
<proteinExistence type="predicted"/>
<dbReference type="AlphaFoldDB" id="A0A8J2K9X7"/>
<sequence length="228" mass="25418">MLEESSDYYLSDSSSTTSSTVLNNSDEADSTTLLLQASSVNNNTNLILDNGLSSMESQVINNNNNNVHTNNLNYEHSPKPSSNEGKSDHYLDADETQVKKKNPVGRRKLILSAREKTMRRLESNERERLRMHSLNEAFQALREVIPHVANKGRRLSKLETLTLAKNYIVALTGMVVHDDGDKDGEEGDHNSESPVSKDCLLQAAADAEDFTFDLDIADHQDSLGFYDD</sequence>
<dbReference type="Pfam" id="PF00010">
    <property type="entry name" value="HLH"/>
    <property type="match status" value="1"/>
</dbReference>
<dbReference type="OrthoDB" id="10039134at2759"/>
<dbReference type="GO" id="GO:0045944">
    <property type="term" value="P:positive regulation of transcription by RNA polymerase II"/>
    <property type="evidence" value="ECO:0007669"/>
    <property type="project" value="TreeGrafter"/>
</dbReference>
<keyword evidence="4" id="KW-1185">Reference proteome</keyword>
<feature type="domain" description="BHLH" evidence="2">
    <location>
        <begin position="118"/>
        <end position="171"/>
    </location>
</feature>
<name>A0A8J2K9X7_9HEXA</name>
<dbReference type="GO" id="GO:0000981">
    <property type="term" value="F:DNA-binding transcription factor activity, RNA polymerase II-specific"/>
    <property type="evidence" value="ECO:0007669"/>
    <property type="project" value="TreeGrafter"/>
</dbReference>
<dbReference type="GO" id="GO:0007423">
    <property type="term" value="P:sensory organ development"/>
    <property type="evidence" value="ECO:0007669"/>
    <property type="project" value="TreeGrafter"/>
</dbReference>
<dbReference type="GO" id="GO:0005634">
    <property type="term" value="C:nucleus"/>
    <property type="evidence" value="ECO:0007669"/>
    <property type="project" value="TreeGrafter"/>
</dbReference>
<feature type="region of interest" description="Disordered" evidence="1">
    <location>
        <begin position="61"/>
        <end position="89"/>
    </location>
</feature>
<dbReference type="GO" id="GO:0046983">
    <property type="term" value="F:protein dimerization activity"/>
    <property type="evidence" value="ECO:0007669"/>
    <property type="project" value="InterPro"/>
</dbReference>
<feature type="region of interest" description="Disordered" evidence="1">
    <location>
        <begin position="1"/>
        <end position="24"/>
    </location>
</feature>
<reference evidence="3" key="1">
    <citation type="submission" date="2021-06" db="EMBL/GenBank/DDBJ databases">
        <authorList>
            <person name="Hodson N. C."/>
            <person name="Mongue J. A."/>
            <person name="Jaron S. K."/>
        </authorList>
    </citation>
    <scope>NUCLEOTIDE SEQUENCE</scope>
</reference>
<feature type="compositionally biased region" description="Low complexity" evidence="1">
    <location>
        <begin position="61"/>
        <end position="73"/>
    </location>
</feature>
<accession>A0A8J2K9X7</accession>
<evidence type="ECO:0000256" key="1">
    <source>
        <dbReference type="SAM" id="MobiDB-lite"/>
    </source>
</evidence>
<dbReference type="PANTHER" id="PTHR19290:SF167">
    <property type="entry name" value="PROTEIN DIMMED"/>
    <property type="match status" value="1"/>
</dbReference>
<evidence type="ECO:0000313" key="3">
    <source>
        <dbReference type="EMBL" id="CAG7732142.1"/>
    </source>
</evidence>
<dbReference type="PROSITE" id="PS50888">
    <property type="entry name" value="BHLH"/>
    <property type="match status" value="1"/>
</dbReference>
<dbReference type="PANTHER" id="PTHR19290">
    <property type="entry name" value="BASIC HELIX-LOOP-HELIX PROTEIN NEUROGENIN-RELATED"/>
    <property type="match status" value="1"/>
</dbReference>